<dbReference type="InterPro" id="IPR027417">
    <property type="entry name" value="P-loop_NTPase"/>
</dbReference>
<dbReference type="PANTHER" id="PTHR43384">
    <property type="entry name" value="SEPTUM SITE-DETERMINING PROTEIN MIND HOMOLOG, CHLOROPLASTIC-RELATED"/>
    <property type="match status" value="1"/>
</dbReference>
<dbReference type="EMBL" id="CP108085">
    <property type="protein sequence ID" value="WUP72789.1"/>
    <property type="molecule type" value="Genomic_DNA"/>
</dbReference>
<dbReference type="PANTHER" id="PTHR43384:SF11">
    <property type="entry name" value="SEPTUM SITE DETERMINING PROTEIN"/>
    <property type="match status" value="1"/>
</dbReference>
<dbReference type="InterPro" id="IPR050625">
    <property type="entry name" value="ParA/MinD_ATPase"/>
</dbReference>
<feature type="compositionally biased region" description="Basic and acidic residues" evidence="1">
    <location>
        <begin position="354"/>
        <end position="381"/>
    </location>
</feature>
<dbReference type="RefSeq" id="WP_328708567.1">
    <property type="nucleotide sequence ID" value="NZ_CP108085.1"/>
</dbReference>
<protein>
    <submittedName>
        <fullName evidence="4">CpaE-like family protein</fullName>
    </submittedName>
</protein>
<dbReference type="NCBIfam" id="TIGR03815">
    <property type="entry name" value="CpaE_hom_Actino"/>
    <property type="match status" value="1"/>
</dbReference>
<name>A0ABZ1SJY7_9ACTN</name>
<evidence type="ECO:0000259" key="2">
    <source>
        <dbReference type="Pfam" id="PF01656"/>
    </source>
</evidence>
<feature type="domain" description="Rv3660c-like CheY-like N-terminal" evidence="3">
    <location>
        <begin position="7"/>
        <end position="114"/>
    </location>
</feature>
<proteinExistence type="predicted"/>
<keyword evidence="5" id="KW-1185">Reference proteome</keyword>
<dbReference type="InterPro" id="IPR002586">
    <property type="entry name" value="CobQ/CobB/MinD/ParA_Nub-bd_dom"/>
</dbReference>
<dbReference type="Proteomes" id="UP001432011">
    <property type="component" value="Chromosome"/>
</dbReference>
<reference evidence="4" key="1">
    <citation type="submission" date="2022-10" db="EMBL/GenBank/DDBJ databases">
        <title>The complete genomes of actinobacterial strains from the NBC collection.</title>
        <authorList>
            <person name="Joergensen T.S."/>
            <person name="Alvarez Arevalo M."/>
            <person name="Sterndorff E.B."/>
            <person name="Faurdal D."/>
            <person name="Vuksanovic O."/>
            <person name="Mourched A.-S."/>
            <person name="Charusanti P."/>
            <person name="Shaw S."/>
            <person name="Blin K."/>
            <person name="Weber T."/>
        </authorList>
    </citation>
    <scope>NUCLEOTIDE SEQUENCE</scope>
    <source>
        <strain evidence="4">NBC_00254</strain>
    </source>
</reference>
<dbReference type="InterPro" id="IPR059050">
    <property type="entry name" value="Rv3660c_N"/>
</dbReference>
<evidence type="ECO:0000313" key="4">
    <source>
        <dbReference type="EMBL" id="WUP72789.1"/>
    </source>
</evidence>
<dbReference type="Pfam" id="PF01656">
    <property type="entry name" value="CbiA"/>
    <property type="match status" value="1"/>
</dbReference>
<dbReference type="Pfam" id="PF26563">
    <property type="entry name" value="Rv3660c_N"/>
    <property type="match status" value="1"/>
</dbReference>
<evidence type="ECO:0000256" key="1">
    <source>
        <dbReference type="SAM" id="MobiDB-lite"/>
    </source>
</evidence>
<dbReference type="InterPro" id="IPR022521">
    <property type="entry name" value="Rv3660c"/>
</dbReference>
<feature type="region of interest" description="Disordered" evidence="1">
    <location>
        <begin position="344"/>
        <end position="392"/>
    </location>
</feature>
<evidence type="ECO:0000313" key="5">
    <source>
        <dbReference type="Proteomes" id="UP001432011"/>
    </source>
</evidence>
<dbReference type="Gene3D" id="3.40.50.300">
    <property type="entry name" value="P-loop containing nucleotide triphosphate hydrolases"/>
    <property type="match status" value="1"/>
</dbReference>
<evidence type="ECO:0000259" key="3">
    <source>
        <dbReference type="Pfam" id="PF26563"/>
    </source>
</evidence>
<sequence length="392" mass="40786">MPRPLAITDDQELLDDLLRIAAAAGVELDVAHAAAQARPHWMRAPLVVVGGDLADDLAATGPPPRQNVVVVTRAADDPDMWRRCVAVGAHTVLELPEAERLLVEEFGDAAEPVTRAGTVLCVVGGKGGAGATVLASSLALTASRGGLRTLLVDADPLGGGVDVLLGQEEAQGARWPDVVGREGRVSFAALQEALPTFGELTVLSAHRGEPVRIPREAMRVVLDAAQRGCDLIVVDLPRNLGEGEAEALARAAATIVVVPADLRGALAAAQTVTLLRPGTGDLRLVMRAGALDPEVVAASLSVPCVGVLPEVRGLVETLDRGDPPPLRRSPLGRFCAELLDSLLAGSSSPDPADPADRADRADRAERTGRVRRSDRSHRTDQSGRPFTGAGGS</sequence>
<gene>
    <name evidence="4" type="ORF">OG913_25630</name>
</gene>
<accession>A0ABZ1SJY7</accession>
<dbReference type="SUPFAM" id="SSF52540">
    <property type="entry name" value="P-loop containing nucleoside triphosphate hydrolases"/>
    <property type="match status" value="1"/>
</dbReference>
<organism evidence="4 5">
    <name type="scientific">Microbispora hainanensis</name>
    <dbReference type="NCBI Taxonomy" id="568844"/>
    <lineage>
        <taxon>Bacteria</taxon>
        <taxon>Bacillati</taxon>
        <taxon>Actinomycetota</taxon>
        <taxon>Actinomycetes</taxon>
        <taxon>Streptosporangiales</taxon>
        <taxon>Streptosporangiaceae</taxon>
        <taxon>Microbispora</taxon>
    </lineage>
</organism>
<feature type="domain" description="CobQ/CobB/MinD/ParA nucleotide binding" evidence="2">
    <location>
        <begin position="121"/>
        <end position="157"/>
    </location>
</feature>